<protein>
    <submittedName>
        <fullName evidence="1">Uncharacterized protein</fullName>
    </submittedName>
</protein>
<reference evidence="1" key="1">
    <citation type="submission" date="2010-04" db="EMBL/GenBank/DDBJ databases">
        <authorList>
            <person name="Reid K.E."/>
            <person name="Liao N."/>
            <person name="Chan S."/>
            <person name="Docking R."/>
            <person name="Taylor G."/>
            <person name="Moore R."/>
            <person name="Mayo M."/>
            <person name="Munro S."/>
            <person name="King J."/>
            <person name="Yanchuk A."/>
            <person name="Holt R."/>
            <person name="Jones S."/>
            <person name="Marra M."/>
            <person name="Ritland C.E."/>
            <person name="Ritland K."/>
            <person name="Bohlmann J."/>
        </authorList>
    </citation>
    <scope>NUCLEOTIDE SEQUENCE</scope>
    <source>
        <tissue evidence="1">Bud</tissue>
    </source>
</reference>
<proteinExistence type="evidence at transcript level"/>
<sequence length="83" mass="9909">MLVVTNNIRCLEGKPCKSLESTSVFINKRERHYICFKPSLELPRTSIIFRIALRARNRQKWILRRREGWKSSKIYHSRHSVAP</sequence>
<accession>D5ADQ0</accession>
<dbReference type="AlphaFoldDB" id="D5ADQ0"/>
<evidence type="ECO:0000313" key="1">
    <source>
        <dbReference type="EMBL" id="ADE77669.1"/>
    </source>
</evidence>
<organism evidence="1">
    <name type="scientific">Picea sitchensis</name>
    <name type="common">Sitka spruce</name>
    <name type="synonym">Pinus sitchensis</name>
    <dbReference type="NCBI Taxonomy" id="3332"/>
    <lineage>
        <taxon>Eukaryota</taxon>
        <taxon>Viridiplantae</taxon>
        <taxon>Streptophyta</taxon>
        <taxon>Embryophyta</taxon>
        <taxon>Tracheophyta</taxon>
        <taxon>Spermatophyta</taxon>
        <taxon>Pinopsida</taxon>
        <taxon>Pinidae</taxon>
        <taxon>Conifers I</taxon>
        <taxon>Pinales</taxon>
        <taxon>Pinaceae</taxon>
        <taxon>Picea</taxon>
    </lineage>
</organism>
<name>D5ADQ0_PICSI</name>
<dbReference type="EMBL" id="BT124419">
    <property type="protein sequence ID" value="ADE77669.1"/>
    <property type="molecule type" value="mRNA"/>
</dbReference>